<name>C3RTJ0_9BILA</name>
<proteinExistence type="predicted"/>
<gene>
    <name evidence="2" type="primary">ATP8</name>
</gene>
<dbReference type="EMBL" id="EU365892">
    <property type="protein sequence ID" value="ACP28185.1"/>
    <property type="molecule type" value="Genomic_DNA"/>
</dbReference>
<sequence>MPHLSPIMWTYLFVLMIMIMFKTHLSMTYSS</sequence>
<dbReference type="GeneID" id="9679525"/>
<keyword evidence="1" id="KW-0812">Transmembrane</keyword>
<evidence type="ECO:0000256" key="1">
    <source>
        <dbReference type="SAM" id="Phobius"/>
    </source>
</evidence>
<dbReference type="RefSeq" id="YP_003208046.1">
    <property type="nucleotide sequence ID" value="NC_011820.2"/>
</dbReference>
<accession>C3RTJ0</accession>
<geneLocation type="mitochondrion" evidence="2"/>
<keyword evidence="1" id="KW-0472">Membrane</keyword>
<protein>
    <submittedName>
        <fullName evidence="2">ATP synthase F0 subunit 8</fullName>
    </submittedName>
</protein>
<keyword evidence="1" id="KW-1133">Transmembrane helix</keyword>
<organism evidence="2">
    <name type="scientific">Watersipora subtorquata</name>
    <dbReference type="NCBI Taxonomy" id="193294"/>
    <lineage>
        <taxon>Eukaryota</taxon>
        <taxon>Metazoa</taxon>
        <taxon>Spiralia</taxon>
        <taxon>Lophotrochozoa</taxon>
        <taxon>Bryozoa</taxon>
        <taxon>Gymnolaemata</taxon>
        <taxon>Cheilostomatida</taxon>
        <taxon>Flustrina</taxon>
        <taxon>Smittinoidea</taxon>
        <taxon>Watersiporidae</taxon>
        <taxon>Watersipora</taxon>
    </lineage>
</organism>
<dbReference type="CTD" id="4509"/>
<reference evidence="2" key="1">
    <citation type="journal article" date="2009" name="Gene">
        <title>The complete mitochondrial genome of Watersipora subtorquata (Bryozoa, Gymnolaemata, Ctenostomata) with phylogenetic consideration of Bryozoa.</title>
        <authorList>
            <person name="Sun M."/>
            <person name="Wu Z."/>
            <person name="Shen X."/>
            <person name="Ren J."/>
            <person name="Liu X."/>
            <person name="Liu H."/>
            <person name="Liu B."/>
        </authorList>
    </citation>
    <scope>NUCLEOTIDE SEQUENCE</scope>
</reference>
<keyword evidence="2" id="KW-0496">Mitochondrion</keyword>
<dbReference type="AlphaFoldDB" id="C3RTJ0"/>
<evidence type="ECO:0000313" key="2">
    <source>
        <dbReference type="EMBL" id="ACP28185.1"/>
    </source>
</evidence>
<feature type="transmembrane region" description="Helical" evidence="1">
    <location>
        <begin position="6"/>
        <end position="25"/>
    </location>
</feature>